<proteinExistence type="inferred from homology"/>
<dbReference type="AlphaFoldDB" id="N1PXU9"/>
<keyword evidence="4" id="KW-0560">Oxidoreductase</keyword>
<comment type="pathway">
    <text evidence="1">Mycotoxin biosynthesis.</text>
</comment>
<evidence type="ECO:0000256" key="2">
    <source>
        <dbReference type="ARBA" id="ARBA00006484"/>
    </source>
</evidence>
<dbReference type="SUPFAM" id="SSF51735">
    <property type="entry name" value="NAD(P)-binding Rossmann-fold domains"/>
    <property type="match status" value="1"/>
</dbReference>
<dbReference type="PANTHER" id="PTHR44229:SF4">
    <property type="entry name" value="15-HYDROXYPROSTAGLANDIN DEHYDROGENASE [NAD(+)]"/>
    <property type="match status" value="1"/>
</dbReference>
<dbReference type="OMA" id="AIHFMRH"/>
<dbReference type="InterPro" id="IPR036291">
    <property type="entry name" value="NAD(P)-bd_dom_sf"/>
</dbReference>
<gene>
    <name evidence="5" type="ORF">DOTSEDRAFT_60215</name>
</gene>
<dbReference type="InterPro" id="IPR020904">
    <property type="entry name" value="Sc_DH/Rdtase_CS"/>
</dbReference>
<evidence type="ECO:0000313" key="5">
    <source>
        <dbReference type="EMBL" id="EME47823.1"/>
    </source>
</evidence>
<evidence type="ECO:0000256" key="1">
    <source>
        <dbReference type="ARBA" id="ARBA00004685"/>
    </source>
</evidence>
<evidence type="ECO:0000256" key="4">
    <source>
        <dbReference type="ARBA" id="ARBA00023002"/>
    </source>
</evidence>
<dbReference type="STRING" id="675120.N1PXU9"/>
<dbReference type="Gene3D" id="3.40.50.720">
    <property type="entry name" value="NAD(P)-binding Rossmann-like Domain"/>
    <property type="match status" value="1"/>
</dbReference>
<organism evidence="5 6">
    <name type="scientific">Dothistroma septosporum (strain NZE10 / CBS 128990)</name>
    <name type="common">Red band needle blight fungus</name>
    <name type="synonym">Mycosphaerella pini</name>
    <dbReference type="NCBI Taxonomy" id="675120"/>
    <lineage>
        <taxon>Eukaryota</taxon>
        <taxon>Fungi</taxon>
        <taxon>Dikarya</taxon>
        <taxon>Ascomycota</taxon>
        <taxon>Pezizomycotina</taxon>
        <taxon>Dothideomycetes</taxon>
        <taxon>Dothideomycetidae</taxon>
        <taxon>Mycosphaerellales</taxon>
        <taxon>Mycosphaerellaceae</taxon>
        <taxon>Dothistroma</taxon>
    </lineage>
</organism>
<dbReference type="PANTHER" id="PTHR44229">
    <property type="entry name" value="15-HYDROXYPROSTAGLANDIN DEHYDROGENASE [NAD(+)]"/>
    <property type="match status" value="1"/>
</dbReference>
<evidence type="ECO:0000313" key="6">
    <source>
        <dbReference type="Proteomes" id="UP000016933"/>
    </source>
</evidence>
<dbReference type="PRINTS" id="PR00081">
    <property type="entry name" value="GDHRDH"/>
</dbReference>
<dbReference type="InterPro" id="IPR002347">
    <property type="entry name" value="SDR_fam"/>
</dbReference>
<dbReference type="OrthoDB" id="2196187at2759"/>
<keyword evidence="6" id="KW-1185">Reference proteome</keyword>
<dbReference type="PROSITE" id="PS00061">
    <property type="entry name" value="ADH_SHORT"/>
    <property type="match status" value="1"/>
</dbReference>
<accession>N1PXU9</accession>
<comment type="similarity">
    <text evidence="2">Belongs to the short-chain dehydrogenases/reductases (SDR) family.</text>
</comment>
<dbReference type="GO" id="GO:0005737">
    <property type="term" value="C:cytoplasm"/>
    <property type="evidence" value="ECO:0007669"/>
    <property type="project" value="TreeGrafter"/>
</dbReference>
<evidence type="ECO:0000256" key="3">
    <source>
        <dbReference type="ARBA" id="ARBA00022857"/>
    </source>
</evidence>
<name>N1PXU9_DOTSN</name>
<dbReference type="eggNOG" id="KOG4169">
    <property type="taxonomic scope" value="Eukaryota"/>
</dbReference>
<dbReference type="GO" id="GO:0016491">
    <property type="term" value="F:oxidoreductase activity"/>
    <property type="evidence" value="ECO:0007669"/>
    <property type="project" value="UniProtKB-KW"/>
</dbReference>
<dbReference type="Pfam" id="PF00106">
    <property type="entry name" value="adh_short"/>
    <property type="match status" value="1"/>
</dbReference>
<dbReference type="Proteomes" id="UP000016933">
    <property type="component" value="Unassembled WGS sequence"/>
</dbReference>
<keyword evidence="3" id="KW-0521">NADP</keyword>
<protein>
    <submittedName>
        <fullName evidence="5">Uncharacterized protein</fullName>
    </submittedName>
</protein>
<sequence>MGIDLAKHLHHKNYRVAVVGRNAEAGKRIVADINDHDNARFFQADVASYDSQAAMFKSVWQAWNRIDLLCANAGIVDRGSVYIFSHRNKSVNEVPPAPDLSCTDIDYKGVIYGIQLATHFMRHNTPVPGGNIIVNASIGGIFPHRSYPEYCGAKAAVIQYVRGVAPLLKAKEGIYINCVLPGAVQTPIVPKEMIEAMTPECITPVETIIKAHDEFIGDERGLAGQTLEGSADRLVYYDLPEPGNGYKTKRATTVWEPLFKAMHGENSDLPDAIP</sequence>
<reference evidence="6" key="1">
    <citation type="journal article" date="2012" name="PLoS Genet.">
        <title>The genomes of the fungal plant pathogens Cladosporium fulvum and Dothistroma septosporum reveal adaptation to different hosts and lifestyles but also signatures of common ancestry.</title>
        <authorList>
            <person name="de Wit P.J.G.M."/>
            <person name="van der Burgt A."/>
            <person name="Oekmen B."/>
            <person name="Stergiopoulos I."/>
            <person name="Abd-Elsalam K.A."/>
            <person name="Aerts A.L."/>
            <person name="Bahkali A.H."/>
            <person name="Beenen H.G."/>
            <person name="Chettri P."/>
            <person name="Cox M.P."/>
            <person name="Datema E."/>
            <person name="de Vries R.P."/>
            <person name="Dhillon B."/>
            <person name="Ganley A.R."/>
            <person name="Griffiths S.A."/>
            <person name="Guo Y."/>
            <person name="Hamelin R.C."/>
            <person name="Henrissat B."/>
            <person name="Kabir M.S."/>
            <person name="Jashni M.K."/>
            <person name="Kema G."/>
            <person name="Klaubauf S."/>
            <person name="Lapidus A."/>
            <person name="Levasseur A."/>
            <person name="Lindquist E."/>
            <person name="Mehrabi R."/>
            <person name="Ohm R.A."/>
            <person name="Owen T.J."/>
            <person name="Salamov A."/>
            <person name="Schwelm A."/>
            <person name="Schijlen E."/>
            <person name="Sun H."/>
            <person name="van den Burg H.A."/>
            <person name="van Ham R.C.H.J."/>
            <person name="Zhang S."/>
            <person name="Goodwin S.B."/>
            <person name="Grigoriev I.V."/>
            <person name="Collemare J."/>
            <person name="Bradshaw R.E."/>
        </authorList>
    </citation>
    <scope>NUCLEOTIDE SEQUENCE [LARGE SCALE GENOMIC DNA]</scope>
    <source>
        <strain evidence="6">NZE10 / CBS 128990</strain>
    </source>
</reference>
<reference evidence="5 6" key="2">
    <citation type="journal article" date="2012" name="PLoS Pathog.">
        <title>Diverse lifestyles and strategies of plant pathogenesis encoded in the genomes of eighteen Dothideomycetes fungi.</title>
        <authorList>
            <person name="Ohm R.A."/>
            <person name="Feau N."/>
            <person name="Henrissat B."/>
            <person name="Schoch C.L."/>
            <person name="Horwitz B.A."/>
            <person name="Barry K.W."/>
            <person name="Condon B.J."/>
            <person name="Copeland A.C."/>
            <person name="Dhillon B."/>
            <person name="Glaser F."/>
            <person name="Hesse C.N."/>
            <person name="Kosti I."/>
            <person name="LaButti K."/>
            <person name="Lindquist E.A."/>
            <person name="Lucas S."/>
            <person name="Salamov A.A."/>
            <person name="Bradshaw R.E."/>
            <person name="Ciuffetti L."/>
            <person name="Hamelin R.C."/>
            <person name="Kema G.H.J."/>
            <person name="Lawrence C."/>
            <person name="Scott J.A."/>
            <person name="Spatafora J.W."/>
            <person name="Turgeon B.G."/>
            <person name="de Wit P.J.G.M."/>
            <person name="Zhong S."/>
            <person name="Goodwin S.B."/>
            <person name="Grigoriev I.V."/>
        </authorList>
    </citation>
    <scope>NUCLEOTIDE SEQUENCE [LARGE SCALE GENOMIC DNA]</scope>
    <source>
        <strain evidence="6">NZE10 / CBS 128990</strain>
    </source>
</reference>
<dbReference type="EMBL" id="KB446536">
    <property type="protein sequence ID" value="EME47823.1"/>
    <property type="molecule type" value="Genomic_DNA"/>
</dbReference>
<dbReference type="HOGENOM" id="CLU_010194_13_0_1"/>